<reference evidence="3" key="1">
    <citation type="submission" date="2021-01" db="EMBL/GenBank/DDBJ databases">
        <authorList>
            <person name="Corre E."/>
            <person name="Pelletier E."/>
            <person name="Niang G."/>
            <person name="Scheremetjew M."/>
            <person name="Finn R."/>
            <person name="Kale V."/>
            <person name="Holt S."/>
            <person name="Cochrane G."/>
            <person name="Meng A."/>
            <person name="Brown T."/>
            <person name="Cohen L."/>
        </authorList>
    </citation>
    <scope>NUCLEOTIDE SEQUENCE</scope>
    <source>
        <strain evidence="3">NY070348D</strain>
    </source>
</reference>
<dbReference type="InterPro" id="IPR050491">
    <property type="entry name" value="AmpC-like"/>
</dbReference>
<evidence type="ECO:0000313" key="3">
    <source>
        <dbReference type="EMBL" id="CAD9698801.1"/>
    </source>
</evidence>
<evidence type="ECO:0000256" key="1">
    <source>
        <dbReference type="SAM" id="SignalP"/>
    </source>
</evidence>
<feature type="chain" id="PRO_5031560221" description="Beta-lactamase-related domain-containing protein" evidence="1">
    <location>
        <begin position="22"/>
        <end position="589"/>
    </location>
</feature>
<sequence length="589" mass="65173">MAARDWLARFGYCLFLTCALGNEAQRDWGELARMTDEFVKHALGIPGAQAHGFVVSVVAGNETRFAKGYGGCKVGDAPCTSKHAFEIGSNTKTFIATGLAYFVSEGIIHWDTPLREILGDSFNVSYGYLSEHVTILDVLAHRTGLGDVGMTKFIYGELGSEMEFVETGLAHVPAQMSFRADYAYSNTAYEIAGVVLEKLCGCPWYEFIEKHFLGPLGMHDTYTGIPRVKTTNAVSDGFSPYVDPDTRKVLMDGYSLLSEATPTIMNGTRGQNKGFLAAGSMLVTAEDMAKWNHFLLYPERYPDIISDPSVVRYTQTGHISMDIKLFPGAHKYADIRGKILESGLGYDFVGNLIGGRPFFSKGGRTVFFLSFNSFLPEQEIAVFVASNSQNYPTAEDLEFDIHTSIARIYAGDDLSTIQSDFAFTEQKTLETDKKTRQAPVHQVSFPLRNGTLFRARGVCAKGNCQLDKKTIGQYLSHAKFAKNDYPVATGTFYQEYYGKLVVRVEESGQLHVEYGSYACTAVPISEQNGNFYCLDEKTGYGELDNTGLTAVIRAYTTNKSQGWSLLSANFSRPKRLYSKKSLNPLKSLQ</sequence>
<dbReference type="PANTHER" id="PTHR46825:SF9">
    <property type="entry name" value="BETA-LACTAMASE-RELATED DOMAIN-CONTAINING PROTEIN"/>
    <property type="match status" value="1"/>
</dbReference>
<dbReference type="InterPro" id="IPR001466">
    <property type="entry name" value="Beta-lactam-related"/>
</dbReference>
<feature type="domain" description="Beta-lactamase-related" evidence="2">
    <location>
        <begin position="47"/>
        <end position="393"/>
    </location>
</feature>
<keyword evidence="1" id="KW-0732">Signal</keyword>
<protein>
    <recommendedName>
        <fullName evidence="2">Beta-lactamase-related domain-containing protein</fullName>
    </recommendedName>
</protein>
<feature type="signal peptide" evidence="1">
    <location>
        <begin position="1"/>
        <end position="21"/>
    </location>
</feature>
<gene>
    <name evidence="3" type="ORF">QSP1433_LOCUS13698</name>
</gene>
<dbReference type="Pfam" id="PF00144">
    <property type="entry name" value="Beta-lactamase"/>
    <property type="match status" value="1"/>
</dbReference>
<dbReference type="EMBL" id="HBHK01021489">
    <property type="protein sequence ID" value="CAD9698801.1"/>
    <property type="molecule type" value="Transcribed_RNA"/>
</dbReference>
<proteinExistence type="predicted"/>
<dbReference type="InterPro" id="IPR012338">
    <property type="entry name" value="Beta-lactam/transpept-like"/>
</dbReference>
<dbReference type="Gene3D" id="3.40.710.10">
    <property type="entry name" value="DD-peptidase/beta-lactamase superfamily"/>
    <property type="match status" value="1"/>
</dbReference>
<evidence type="ECO:0000259" key="2">
    <source>
        <dbReference type="Pfam" id="PF00144"/>
    </source>
</evidence>
<name>A0A7S2SFR8_9STRA</name>
<accession>A0A7S2SFR8</accession>
<organism evidence="3">
    <name type="scientific">Mucochytrium quahogii</name>
    <dbReference type="NCBI Taxonomy" id="96639"/>
    <lineage>
        <taxon>Eukaryota</taxon>
        <taxon>Sar</taxon>
        <taxon>Stramenopiles</taxon>
        <taxon>Bigyra</taxon>
        <taxon>Labyrinthulomycetes</taxon>
        <taxon>Thraustochytrida</taxon>
        <taxon>Thraustochytriidae</taxon>
        <taxon>Mucochytrium</taxon>
    </lineage>
</organism>
<dbReference type="SUPFAM" id="SSF56601">
    <property type="entry name" value="beta-lactamase/transpeptidase-like"/>
    <property type="match status" value="1"/>
</dbReference>
<dbReference type="PANTHER" id="PTHR46825">
    <property type="entry name" value="D-ALANYL-D-ALANINE-CARBOXYPEPTIDASE/ENDOPEPTIDASE AMPH"/>
    <property type="match status" value="1"/>
</dbReference>
<dbReference type="AlphaFoldDB" id="A0A7S2SFR8"/>